<name>A0A7U7GE14_9GAMM</name>
<dbReference type="GO" id="GO:0030001">
    <property type="term" value="P:metal ion transport"/>
    <property type="evidence" value="ECO:0007669"/>
    <property type="project" value="InterPro"/>
</dbReference>
<keyword evidence="3 6" id="KW-0813">Transport</keyword>
<gene>
    <name evidence="9" type="ORF">BN874_550008</name>
</gene>
<dbReference type="GO" id="GO:0007155">
    <property type="term" value="P:cell adhesion"/>
    <property type="evidence" value="ECO:0007669"/>
    <property type="project" value="InterPro"/>
</dbReference>
<evidence type="ECO:0000256" key="1">
    <source>
        <dbReference type="ARBA" id="ARBA00004196"/>
    </source>
</evidence>
<feature type="chain" id="PRO_5030890862" evidence="8">
    <location>
        <begin position="22"/>
        <end position="275"/>
    </location>
</feature>
<organism evidence="9 10">
    <name type="scientific">Candidatus Contendobacter odensis Run_B_J11</name>
    <dbReference type="NCBI Taxonomy" id="1400861"/>
    <lineage>
        <taxon>Bacteria</taxon>
        <taxon>Pseudomonadati</taxon>
        <taxon>Pseudomonadota</taxon>
        <taxon>Gammaproteobacteria</taxon>
        <taxon>Candidatus Competibacteraceae</taxon>
        <taxon>Candidatus Contendibacter</taxon>
    </lineage>
</organism>
<dbReference type="GO" id="GO:0030313">
    <property type="term" value="C:cell envelope"/>
    <property type="evidence" value="ECO:0007669"/>
    <property type="project" value="UniProtKB-SubCell"/>
</dbReference>
<evidence type="ECO:0000256" key="8">
    <source>
        <dbReference type="SAM" id="SignalP"/>
    </source>
</evidence>
<evidence type="ECO:0000256" key="2">
    <source>
        <dbReference type="ARBA" id="ARBA00011028"/>
    </source>
</evidence>
<dbReference type="InterPro" id="IPR006127">
    <property type="entry name" value="ZnuA-like"/>
</dbReference>
<dbReference type="PANTHER" id="PTHR42953">
    <property type="entry name" value="HIGH-AFFINITY ZINC UPTAKE SYSTEM PROTEIN ZNUA-RELATED"/>
    <property type="match status" value="1"/>
</dbReference>
<evidence type="ECO:0000256" key="6">
    <source>
        <dbReference type="RuleBase" id="RU003512"/>
    </source>
</evidence>
<dbReference type="GO" id="GO:0046872">
    <property type="term" value="F:metal ion binding"/>
    <property type="evidence" value="ECO:0007669"/>
    <property type="project" value="UniProtKB-KW"/>
</dbReference>
<evidence type="ECO:0000256" key="3">
    <source>
        <dbReference type="ARBA" id="ARBA00022448"/>
    </source>
</evidence>
<keyword evidence="10" id="KW-1185">Reference proteome</keyword>
<evidence type="ECO:0000313" key="9">
    <source>
        <dbReference type="EMBL" id="CDH46661.1"/>
    </source>
</evidence>
<comment type="subcellular location">
    <subcellularLocation>
        <location evidence="1">Cell envelope</location>
    </subcellularLocation>
</comment>
<comment type="similarity">
    <text evidence="2 6">Belongs to the bacterial solute-binding protein 9 family.</text>
</comment>
<accession>A0A7U7GE14</accession>
<dbReference type="SUPFAM" id="SSF53807">
    <property type="entry name" value="Helical backbone' metal receptor"/>
    <property type="match status" value="1"/>
</dbReference>
<keyword evidence="5 8" id="KW-0732">Signal</keyword>
<dbReference type="Gene3D" id="3.40.50.1980">
    <property type="entry name" value="Nitrogenase molybdenum iron protein domain"/>
    <property type="match status" value="2"/>
</dbReference>
<comment type="caution">
    <text evidence="9">The sequence shown here is derived from an EMBL/GenBank/DDBJ whole genome shotgun (WGS) entry which is preliminary data.</text>
</comment>
<dbReference type="Proteomes" id="UP000019184">
    <property type="component" value="Unassembled WGS sequence"/>
</dbReference>
<dbReference type="PANTHER" id="PTHR42953:SF1">
    <property type="entry name" value="METAL-BINDING PROTEIN HI_0362-RELATED"/>
    <property type="match status" value="1"/>
</dbReference>
<feature type="signal peptide" evidence="8">
    <location>
        <begin position="1"/>
        <end position="21"/>
    </location>
</feature>
<evidence type="ECO:0000256" key="5">
    <source>
        <dbReference type="ARBA" id="ARBA00022729"/>
    </source>
</evidence>
<dbReference type="Pfam" id="PF01297">
    <property type="entry name" value="ZnuA"/>
    <property type="match status" value="1"/>
</dbReference>
<dbReference type="InterPro" id="IPR006128">
    <property type="entry name" value="Lipoprotein_PsaA-like"/>
</dbReference>
<dbReference type="PRINTS" id="PR00691">
    <property type="entry name" value="ADHESINB"/>
</dbReference>
<dbReference type="EMBL" id="CBTK010000271">
    <property type="protein sequence ID" value="CDH46661.1"/>
    <property type="molecule type" value="Genomic_DNA"/>
</dbReference>
<dbReference type="PRINTS" id="PR00690">
    <property type="entry name" value="ADHESNFAMILY"/>
</dbReference>
<dbReference type="OrthoDB" id="9793396at2"/>
<evidence type="ECO:0000256" key="7">
    <source>
        <dbReference type="SAM" id="MobiDB-lite"/>
    </source>
</evidence>
<proteinExistence type="inferred from homology"/>
<reference evidence="9 10" key="1">
    <citation type="journal article" date="2014" name="ISME J.">
        <title>Candidatus Competibacter-lineage genomes retrieved from metagenomes reveal functional metabolic diversity.</title>
        <authorList>
            <person name="McIlroy S.J."/>
            <person name="Albertsen M."/>
            <person name="Andresen E.K."/>
            <person name="Saunders A.M."/>
            <person name="Kristiansen R."/>
            <person name="Stokholm-Bjerregaard M."/>
            <person name="Nielsen K.L."/>
            <person name="Nielsen P.H."/>
        </authorList>
    </citation>
    <scope>NUCLEOTIDE SEQUENCE [LARGE SCALE GENOMIC DNA]</scope>
    <source>
        <strain evidence="9 10">Run_B_J11</strain>
    </source>
</reference>
<feature type="compositionally biased region" description="Basic and acidic residues" evidence="7">
    <location>
        <begin position="112"/>
        <end position="121"/>
    </location>
</feature>
<keyword evidence="4" id="KW-0479">Metal-binding</keyword>
<dbReference type="AlphaFoldDB" id="A0A7U7GE14"/>
<dbReference type="InterPro" id="IPR006129">
    <property type="entry name" value="AdhesinB"/>
</dbReference>
<protein>
    <submittedName>
        <fullName evidence="9">Periplasmic solute binding protein</fullName>
    </submittedName>
</protein>
<feature type="region of interest" description="Disordered" evidence="7">
    <location>
        <begin position="107"/>
        <end position="143"/>
    </location>
</feature>
<evidence type="ECO:0000313" key="10">
    <source>
        <dbReference type="Proteomes" id="UP000019184"/>
    </source>
</evidence>
<evidence type="ECO:0000256" key="4">
    <source>
        <dbReference type="ARBA" id="ARBA00022723"/>
    </source>
</evidence>
<dbReference type="InterPro" id="IPR050492">
    <property type="entry name" value="Bact_metal-bind_prot9"/>
</dbReference>
<sequence length="275" mass="29955">MRFFFKYLILSLVLVMPAAWAEPLRVVASFSILADMVKNVGGEDIAVTTLVGADGDAHVYEPTPADAKAVGKAQLVIVNGLAFEGWIERLLKSSAYKGEVVVASQGVAPRQMQEEAEHESKGGQSAHKGHDHHDHGSTDPHAWQDLANGQIYVTNIINGLAKADPAHAAAYQQRGEAYLAQLKATNQWVREQLAAVPPAKRRVITSHDAFGYFGAAYGVDFLAPVGWNTENEPSAKQIATLIRQIKKGSSTLSVERIHQSRLQLAEQAECQTYIF</sequence>